<dbReference type="AlphaFoldDB" id="A0A518D240"/>
<feature type="transmembrane region" description="Helical" evidence="2">
    <location>
        <begin position="248"/>
        <end position="266"/>
    </location>
</feature>
<accession>A0A518D240</accession>
<evidence type="ECO:0000313" key="4">
    <source>
        <dbReference type="Proteomes" id="UP000319342"/>
    </source>
</evidence>
<keyword evidence="2" id="KW-0472">Membrane</keyword>
<dbReference type="OrthoDB" id="9782626at2"/>
<feature type="transmembrane region" description="Helical" evidence="2">
    <location>
        <begin position="75"/>
        <end position="92"/>
    </location>
</feature>
<feature type="region of interest" description="Disordered" evidence="1">
    <location>
        <begin position="608"/>
        <end position="645"/>
    </location>
</feature>
<dbReference type="EMBL" id="CP036290">
    <property type="protein sequence ID" value="QDU85519.1"/>
    <property type="molecule type" value="Genomic_DNA"/>
</dbReference>
<evidence type="ECO:0000256" key="2">
    <source>
        <dbReference type="SAM" id="Phobius"/>
    </source>
</evidence>
<feature type="transmembrane region" description="Helical" evidence="2">
    <location>
        <begin position="121"/>
        <end position="143"/>
    </location>
</feature>
<reference evidence="3 4" key="1">
    <citation type="submission" date="2019-02" db="EMBL/GenBank/DDBJ databases">
        <title>Deep-cultivation of Planctomycetes and their phenomic and genomic characterization uncovers novel biology.</title>
        <authorList>
            <person name="Wiegand S."/>
            <person name="Jogler M."/>
            <person name="Boedeker C."/>
            <person name="Pinto D."/>
            <person name="Vollmers J."/>
            <person name="Rivas-Marin E."/>
            <person name="Kohn T."/>
            <person name="Peeters S.H."/>
            <person name="Heuer A."/>
            <person name="Rast P."/>
            <person name="Oberbeckmann S."/>
            <person name="Bunk B."/>
            <person name="Jeske O."/>
            <person name="Meyerdierks A."/>
            <person name="Storesund J.E."/>
            <person name="Kallscheuer N."/>
            <person name="Luecker S."/>
            <person name="Lage O.M."/>
            <person name="Pohl T."/>
            <person name="Merkel B.J."/>
            <person name="Hornburger P."/>
            <person name="Mueller R.-W."/>
            <person name="Bruemmer F."/>
            <person name="Labrenz M."/>
            <person name="Spormann A.M."/>
            <person name="Op den Camp H."/>
            <person name="Overmann J."/>
            <person name="Amann R."/>
            <person name="Jetten M.S.M."/>
            <person name="Mascher T."/>
            <person name="Medema M.H."/>
            <person name="Devos D.P."/>
            <person name="Kaster A.-K."/>
            <person name="Ovreas L."/>
            <person name="Rohde M."/>
            <person name="Galperin M.Y."/>
            <person name="Jogler C."/>
        </authorList>
    </citation>
    <scope>NUCLEOTIDE SEQUENCE [LARGE SCALE GENOMIC DNA]</scope>
    <source>
        <strain evidence="3 4">Pla163</strain>
    </source>
</reference>
<feature type="transmembrane region" description="Helical" evidence="2">
    <location>
        <begin position="44"/>
        <end position="63"/>
    </location>
</feature>
<sequence>MFTSAGFIVALCLWLFGLGLLELFELASRSDVRRRSLLERHGVALLLGLSLLPAIYMMVAIAGEGPVPHATGRNLSWICGGLGLVLYARGVIVRARAGQWREDLARTATSWRELHRSRLRFGLVTAGLAATLFFCAFCVFFAGSLPVHLFDSLYHFAYKGKVLFSEGFHGSAWMVPSPDLLLGRGADGFDSVGRLMTHPNYPPGIPSLHCLVSSHFERFFEDATRPLMALYVLAFAAILWSWLSVRSLGAAVAGTLTWVSLPFLYYSRTWYTFLRTPPEATEASYFSSWSIDFGDLGRSLVASWMGRRTSLTEKAVFPDGWTLDGSADLPQAVLFGVGLLLAWRCLRWSAQRSDRADALAAGVILGGCALVKNEGLALIAIGALSMGVFWAIGALRPNPLAATGRSHLRGLADGALAFGIAAAIASPWLAIRGEIPSIDEDYPVAIKVMLGLEEAAPDTPAVQPRSIGQALERVPIVLGGFGTSFIHVLRWNLIWILFLATVLTWLVLRGRRLFQHPHAPLLMAIFGALGAYGLILVVTPWDLPLLFSTAIPGRIILHVVPLVLFTTFALMWRRADEWNGVAAALAAPDAGLAPEDVAALGAARAEAASERSAAHESTVARESSSDDLQDEPGAGPSTPRSTAVE</sequence>
<keyword evidence="2" id="KW-0812">Transmembrane</keyword>
<feature type="transmembrane region" description="Helical" evidence="2">
    <location>
        <begin position="223"/>
        <end position="243"/>
    </location>
</feature>
<feature type="transmembrane region" description="Helical" evidence="2">
    <location>
        <begin position="520"/>
        <end position="539"/>
    </location>
</feature>
<proteinExistence type="predicted"/>
<keyword evidence="2" id="KW-1133">Transmembrane helix</keyword>
<feature type="transmembrane region" description="Helical" evidence="2">
    <location>
        <begin position="379"/>
        <end position="398"/>
    </location>
</feature>
<evidence type="ECO:0000256" key="1">
    <source>
        <dbReference type="SAM" id="MobiDB-lite"/>
    </source>
</evidence>
<feature type="transmembrane region" description="Helical" evidence="2">
    <location>
        <begin position="488"/>
        <end position="508"/>
    </location>
</feature>
<keyword evidence="4" id="KW-1185">Reference proteome</keyword>
<name>A0A518D240_9BACT</name>
<organism evidence="3 4">
    <name type="scientific">Rohdeia mirabilis</name>
    <dbReference type="NCBI Taxonomy" id="2528008"/>
    <lineage>
        <taxon>Bacteria</taxon>
        <taxon>Pseudomonadati</taxon>
        <taxon>Planctomycetota</taxon>
        <taxon>Planctomycetia</taxon>
        <taxon>Planctomycetia incertae sedis</taxon>
        <taxon>Rohdeia</taxon>
    </lineage>
</organism>
<feature type="transmembrane region" description="Helical" evidence="2">
    <location>
        <begin position="551"/>
        <end position="572"/>
    </location>
</feature>
<gene>
    <name evidence="3" type="ORF">Pla163_26510</name>
</gene>
<feature type="transmembrane region" description="Helical" evidence="2">
    <location>
        <begin position="410"/>
        <end position="431"/>
    </location>
</feature>
<feature type="transmembrane region" description="Helical" evidence="2">
    <location>
        <begin position="6"/>
        <end position="24"/>
    </location>
</feature>
<protein>
    <submittedName>
        <fullName evidence="3">Uncharacterized protein</fullName>
    </submittedName>
</protein>
<dbReference type="Proteomes" id="UP000319342">
    <property type="component" value="Chromosome"/>
</dbReference>
<evidence type="ECO:0000313" key="3">
    <source>
        <dbReference type="EMBL" id="QDU85519.1"/>
    </source>
</evidence>
<dbReference type="RefSeq" id="WP_145189023.1">
    <property type="nucleotide sequence ID" value="NZ_CP036290.1"/>
</dbReference>